<name>A0ABP9GAC0_9FLAO</name>
<evidence type="ECO:0000313" key="1">
    <source>
        <dbReference type="EMBL" id="GAA4935344.1"/>
    </source>
</evidence>
<sequence length="216" mass="22957">MNGGTVYASNPGSFAGYPWGGVPNYSFNNSNSSGISLHITNYDETNPSVGPELFINFSRVGFGNAPLNWGSDNSTTLATLTPSDFTAGEATVLVDIPAGYLPVELTADYVAGYLYILQVVGANPSGDQTYINFVSTIEEEILSTNDFNKSKLAAFYNANLDAIVFDSKISGDYSIYDLTGRMITKGAISNEISTASLKGGAIYILSTESGVLKFVK</sequence>
<dbReference type="Proteomes" id="UP001501302">
    <property type="component" value="Unassembled WGS sequence"/>
</dbReference>
<protein>
    <recommendedName>
        <fullName evidence="3">Por secretion system C-terminal sorting domain-containing protein</fullName>
    </recommendedName>
</protein>
<comment type="caution">
    <text evidence="1">The sequence shown here is derived from an EMBL/GenBank/DDBJ whole genome shotgun (WGS) entry which is preliminary data.</text>
</comment>
<evidence type="ECO:0008006" key="3">
    <source>
        <dbReference type="Google" id="ProtNLM"/>
    </source>
</evidence>
<accession>A0ABP9GAC0</accession>
<gene>
    <name evidence="1" type="ORF">GCM10023314_04600</name>
</gene>
<reference evidence="2" key="1">
    <citation type="journal article" date="2019" name="Int. J. Syst. Evol. Microbiol.">
        <title>The Global Catalogue of Microorganisms (GCM) 10K type strain sequencing project: providing services to taxonomists for standard genome sequencing and annotation.</title>
        <authorList>
            <consortium name="The Broad Institute Genomics Platform"/>
            <consortium name="The Broad Institute Genome Sequencing Center for Infectious Disease"/>
            <person name="Wu L."/>
            <person name="Ma J."/>
        </authorList>
    </citation>
    <scope>NUCLEOTIDE SEQUENCE [LARGE SCALE GENOMIC DNA]</scope>
    <source>
        <strain evidence="2">JCM 18285</strain>
    </source>
</reference>
<dbReference type="EMBL" id="BAABJJ010000007">
    <property type="protein sequence ID" value="GAA4935344.1"/>
    <property type="molecule type" value="Genomic_DNA"/>
</dbReference>
<organism evidence="1 2">
    <name type="scientific">Algibacter agarivorans</name>
    <dbReference type="NCBI Taxonomy" id="1109741"/>
    <lineage>
        <taxon>Bacteria</taxon>
        <taxon>Pseudomonadati</taxon>
        <taxon>Bacteroidota</taxon>
        <taxon>Flavobacteriia</taxon>
        <taxon>Flavobacteriales</taxon>
        <taxon>Flavobacteriaceae</taxon>
        <taxon>Algibacter</taxon>
    </lineage>
</organism>
<proteinExistence type="predicted"/>
<evidence type="ECO:0000313" key="2">
    <source>
        <dbReference type="Proteomes" id="UP001501302"/>
    </source>
</evidence>
<keyword evidence="2" id="KW-1185">Reference proteome</keyword>